<evidence type="ECO:0008006" key="5">
    <source>
        <dbReference type="Google" id="ProtNLM"/>
    </source>
</evidence>
<feature type="signal peptide" evidence="2">
    <location>
        <begin position="1"/>
        <end position="24"/>
    </location>
</feature>
<dbReference type="Proteomes" id="UP000475117">
    <property type="component" value="Chromosome"/>
</dbReference>
<organism evidence="3 4">
    <name type="scientific">Sulfuriroseicoccus oceanibius</name>
    <dbReference type="NCBI Taxonomy" id="2707525"/>
    <lineage>
        <taxon>Bacteria</taxon>
        <taxon>Pseudomonadati</taxon>
        <taxon>Verrucomicrobiota</taxon>
        <taxon>Verrucomicrobiia</taxon>
        <taxon>Verrucomicrobiales</taxon>
        <taxon>Verrucomicrobiaceae</taxon>
        <taxon>Sulfuriroseicoccus</taxon>
    </lineage>
</organism>
<keyword evidence="4" id="KW-1185">Reference proteome</keyword>
<accession>A0A6B3L094</accession>
<dbReference type="AlphaFoldDB" id="A0A6B3L094"/>
<sequence>MKSLLTSSLAIALAAGLASCGKQPAPTSESALPDALPTETELTTKPATEQPVEAAPTPAPPEPAPAFSMTRDALAALIKNSHRQTVFEQLGEPFEKDENINKYRHNIWRYRGEITNAPSISTLELVVGSGKSPKILSFGYPETYEASRQDTMMDEDAFRAAVADKTESEIISALGAPTFYSTTTDLFGEPYYGIIYRMWIRRDNNAYPGATINFKNGKYTGYSFHMDEVKELGE</sequence>
<dbReference type="EMBL" id="CP066776">
    <property type="protein sequence ID" value="QQL43784.1"/>
    <property type="molecule type" value="Genomic_DNA"/>
</dbReference>
<evidence type="ECO:0000256" key="1">
    <source>
        <dbReference type="SAM" id="MobiDB-lite"/>
    </source>
</evidence>
<reference evidence="3 4" key="1">
    <citation type="submission" date="2020-12" db="EMBL/GenBank/DDBJ databases">
        <title>Sulforoseuscoccus oceanibium gen. nov., sp. nov., a representative of the phylum Verrucomicrobia with special cytoplasmic membrane, and proposal of Sulforoseuscoccusaceae fam. nov.</title>
        <authorList>
            <person name="Xi F."/>
        </authorList>
    </citation>
    <scope>NUCLEOTIDE SEQUENCE [LARGE SCALE GENOMIC DNA]</scope>
    <source>
        <strain evidence="3 4">T37</strain>
    </source>
</reference>
<dbReference type="PROSITE" id="PS51257">
    <property type="entry name" value="PROKAR_LIPOPROTEIN"/>
    <property type="match status" value="1"/>
</dbReference>
<evidence type="ECO:0000313" key="3">
    <source>
        <dbReference type="EMBL" id="QQL43784.1"/>
    </source>
</evidence>
<feature type="region of interest" description="Disordered" evidence="1">
    <location>
        <begin position="20"/>
        <end position="61"/>
    </location>
</feature>
<proteinExistence type="predicted"/>
<evidence type="ECO:0000313" key="4">
    <source>
        <dbReference type="Proteomes" id="UP000475117"/>
    </source>
</evidence>
<dbReference type="RefSeq" id="WP_164361735.1">
    <property type="nucleotide sequence ID" value="NZ_CP066776.1"/>
</dbReference>
<protein>
    <recommendedName>
        <fullName evidence="5">Lipoprotein</fullName>
    </recommendedName>
</protein>
<feature type="chain" id="PRO_5044203489" description="Lipoprotein" evidence="2">
    <location>
        <begin position="25"/>
        <end position="234"/>
    </location>
</feature>
<feature type="compositionally biased region" description="Low complexity" evidence="1">
    <location>
        <begin position="46"/>
        <end position="56"/>
    </location>
</feature>
<gene>
    <name evidence="3" type="ORF">G3M56_007685</name>
</gene>
<evidence type="ECO:0000256" key="2">
    <source>
        <dbReference type="SAM" id="SignalP"/>
    </source>
</evidence>
<dbReference type="KEGG" id="soa:G3M56_007685"/>
<keyword evidence="2" id="KW-0732">Signal</keyword>
<name>A0A6B3L094_9BACT</name>